<sequence length="91" mass="10640">MTKQEFAVKILMKQDLVDHLIKGISQEATHNDVNRIQKTLPQQLQQTREIKVLQHWLNTKVVEFQARVSLQGLMESFSFIQNKILADVIIR</sequence>
<keyword evidence="1" id="KW-0645">Protease</keyword>
<dbReference type="InParanoid" id="W7XI73"/>
<gene>
    <name evidence="1" type="ORF">TTHERM_000881429</name>
</gene>
<evidence type="ECO:0000313" key="2">
    <source>
        <dbReference type="Proteomes" id="UP000009168"/>
    </source>
</evidence>
<organism evidence="1 2">
    <name type="scientific">Tetrahymena thermophila (strain SB210)</name>
    <dbReference type="NCBI Taxonomy" id="312017"/>
    <lineage>
        <taxon>Eukaryota</taxon>
        <taxon>Sar</taxon>
        <taxon>Alveolata</taxon>
        <taxon>Ciliophora</taxon>
        <taxon>Intramacronucleata</taxon>
        <taxon>Oligohymenophorea</taxon>
        <taxon>Hymenostomatida</taxon>
        <taxon>Tetrahymenina</taxon>
        <taxon>Tetrahymenidae</taxon>
        <taxon>Tetrahymena</taxon>
    </lineage>
</organism>
<dbReference type="RefSeq" id="XP_012653100.1">
    <property type="nucleotide sequence ID" value="XM_012797646.1"/>
</dbReference>
<dbReference type="GO" id="GO:0008233">
    <property type="term" value="F:peptidase activity"/>
    <property type="evidence" value="ECO:0007669"/>
    <property type="project" value="UniProtKB-KW"/>
</dbReference>
<dbReference type="GO" id="GO:0006508">
    <property type="term" value="P:proteolysis"/>
    <property type="evidence" value="ECO:0007669"/>
    <property type="project" value="UniProtKB-KW"/>
</dbReference>
<keyword evidence="1" id="KW-0378">Hydrolase</keyword>
<keyword evidence="2" id="KW-1185">Reference proteome</keyword>
<dbReference type="Proteomes" id="UP000009168">
    <property type="component" value="Unassembled WGS sequence"/>
</dbReference>
<dbReference type="KEGG" id="tet:TTHERM_000881429"/>
<accession>W7XI73</accession>
<evidence type="ECO:0000313" key="1">
    <source>
        <dbReference type="EMBL" id="EWS74371.1"/>
    </source>
</evidence>
<proteinExistence type="predicted"/>
<name>W7XI73_TETTS</name>
<dbReference type="GeneID" id="24440993"/>
<dbReference type="EMBL" id="GG662702">
    <property type="protein sequence ID" value="EWS74371.1"/>
    <property type="molecule type" value="Genomic_DNA"/>
</dbReference>
<dbReference type="AlphaFoldDB" id="W7XI73"/>
<protein>
    <submittedName>
        <fullName evidence="1">Papain family cysteine protease</fullName>
    </submittedName>
</protein>
<reference evidence="2" key="1">
    <citation type="journal article" date="2006" name="PLoS Biol.">
        <title>Macronuclear genome sequence of the ciliate Tetrahymena thermophila, a model eukaryote.</title>
        <authorList>
            <person name="Eisen J.A."/>
            <person name="Coyne R.S."/>
            <person name="Wu M."/>
            <person name="Wu D."/>
            <person name="Thiagarajan M."/>
            <person name="Wortman J.R."/>
            <person name="Badger J.H."/>
            <person name="Ren Q."/>
            <person name="Amedeo P."/>
            <person name="Jones K.M."/>
            <person name="Tallon L.J."/>
            <person name="Delcher A.L."/>
            <person name="Salzberg S.L."/>
            <person name="Silva J.C."/>
            <person name="Haas B.J."/>
            <person name="Majoros W.H."/>
            <person name="Farzad M."/>
            <person name="Carlton J.M."/>
            <person name="Smith R.K. Jr."/>
            <person name="Garg J."/>
            <person name="Pearlman R.E."/>
            <person name="Karrer K.M."/>
            <person name="Sun L."/>
            <person name="Manning G."/>
            <person name="Elde N.C."/>
            <person name="Turkewitz A.P."/>
            <person name="Asai D.J."/>
            <person name="Wilkes D.E."/>
            <person name="Wang Y."/>
            <person name="Cai H."/>
            <person name="Collins K."/>
            <person name="Stewart B.A."/>
            <person name="Lee S.R."/>
            <person name="Wilamowska K."/>
            <person name="Weinberg Z."/>
            <person name="Ruzzo W.L."/>
            <person name="Wloga D."/>
            <person name="Gaertig J."/>
            <person name="Frankel J."/>
            <person name="Tsao C.-C."/>
            <person name="Gorovsky M.A."/>
            <person name="Keeling P.J."/>
            <person name="Waller R.F."/>
            <person name="Patron N.J."/>
            <person name="Cherry J.M."/>
            <person name="Stover N.A."/>
            <person name="Krieger C.J."/>
            <person name="del Toro C."/>
            <person name="Ryder H.F."/>
            <person name="Williamson S.C."/>
            <person name="Barbeau R.A."/>
            <person name="Hamilton E.P."/>
            <person name="Orias E."/>
        </authorList>
    </citation>
    <scope>NUCLEOTIDE SEQUENCE [LARGE SCALE GENOMIC DNA]</scope>
    <source>
        <strain evidence="2">SB210</strain>
    </source>
</reference>